<feature type="domain" description="Cyclic nucleotide-binding" evidence="6">
    <location>
        <begin position="50"/>
        <end position="110"/>
    </location>
</feature>
<evidence type="ECO:0000256" key="4">
    <source>
        <dbReference type="ARBA" id="ARBA00022958"/>
    </source>
</evidence>
<dbReference type="STRING" id="3469.A0A4Y7L8R4"/>
<dbReference type="InterPro" id="IPR000595">
    <property type="entry name" value="cNMP-bd_dom"/>
</dbReference>
<evidence type="ECO:0000256" key="3">
    <source>
        <dbReference type="ARBA" id="ARBA00022882"/>
    </source>
</evidence>
<protein>
    <recommendedName>
        <fullName evidence="6">Cyclic nucleotide-binding domain-containing protein</fullName>
    </recommendedName>
</protein>
<keyword evidence="3" id="KW-0813">Transport</keyword>
<evidence type="ECO:0000313" key="7">
    <source>
        <dbReference type="EMBL" id="RZC81357.1"/>
    </source>
</evidence>
<proteinExistence type="predicted"/>
<keyword evidence="3" id="KW-0851">Voltage-gated channel</keyword>
<dbReference type="InterPro" id="IPR045319">
    <property type="entry name" value="KAT/AKT"/>
</dbReference>
<name>A0A4Y7L8R4_PAPSO</name>
<keyword evidence="8" id="KW-1185">Reference proteome</keyword>
<dbReference type="EMBL" id="CM010724">
    <property type="protein sequence ID" value="RZC81357.1"/>
    <property type="molecule type" value="Genomic_DNA"/>
</dbReference>
<keyword evidence="3" id="KW-0406">Ion transport</keyword>
<dbReference type="Gramene" id="RZC81357">
    <property type="protein sequence ID" value="RZC81357"/>
    <property type="gene ID" value="C5167_043930"/>
</dbReference>
<dbReference type="PANTHER" id="PTHR45743">
    <property type="entry name" value="POTASSIUM CHANNEL AKT1"/>
    <property type="match status" value="1"/>
</dbReference>
<accession>A0A4Y7L8R4</accession>
<dbReference type="AlphaFoldDB" id="A0A4Y7L8R4"/>
<keyword evidence="5" id="KW-0407">Ion channel</keyword>
<evidence type="ECO:0000256" key="2">
    <source>
        <dbReference type="ARBA" id="ARBA00022826"/>
    </source>
</evidence>
<dbReference type="PROSITE" id="PS50042">
    <property type="entry name" value="CNMP_BINDING_3"/>
    <property type="match status" value="1"/>
</dbReference>
<evidence type="ECO:0000256" key="1">
    <source>
        <dbReference type="ARBA" id="ARBA00022538"/>
    </source>
</evidence>
<organism evidence="7 8">
    <name type="scientific">Papaver somniferum</name>
    <name type="common">Opium poppy</name>
    <dbReference type="NCBI Taxonomy" id="3469"/>
    <lineage>
        <taxon>Eukaryota</taxon>
        <taxon>Viridiplantae</taxon>
        <taxon>Streptophyta</taxon>
        <taxon>Embryophyta</taxon>
        <taxon>Tracheophyta</taxon>
        <taxon>Spermatophyta</taxon>
        <taxon>Magnoliopsida</taxon>
        <taxon>Ranunculales</taxon>
        <taxon>Papaveraceae</taxon>
        <taxon>Papaveroideae</taxon>
        <taxon>Papaver</taxon>
    </lineage>
</organism>
<keyword evidence="4" id="KW-0630">Potassium</keyword>
<dbReference type="GO" id="GO:0005249">
    <property type="term" value="F:voltage-gated potassium channel activity"/>
    <property type="evidence" value="ECO:0007669"/>
    <property type="project" value="InterPro"/>
</dbReference>
<gene>
    <name evidence="7" type="ORF">C5167_043930</name>
</gene>
<evidence type="ECO:0000256" key="5">
    <source>
        <dbReference type="ARBA" id="ARBA00023303"/>
    </source>
</evidence>
<dbReference type="PANTHER" id="PTHR45743:SF2">
    <property type="entry name" value="POTASSIUM CHANNEL AKT1"/>
    <property type="match status" value="1"/>
</dbReference>
<keyword evidence="2" id="KW-0631">Potassium channel</keyword>
<keyword evidence="1" id="KW-0633">Potassium transport</keyword>
<evidence type="ECO:0000259" key="6">
    <source>
        <dbReference type="PROSITE" id="PS50042"/>
    </source>
</evidence>
<dbReference type="Proteomes" id="UP000316621">
    <property type="component" value="Chromosome 10"/>
</dbReference>
<sequence>MLFPCVFWLVDGFRFYLFLQLDFRSSFTKVFGFGFHKGFLCNFCRWEIQYDISQGVTAAAIANQVVGELRTGDICGEIRVLCYKPQLFQVCTKILNQLLRLNCTAFLNIVQHLKEMNDPSNARSSDGDRRCWLMVNWTSRYLCFATLRGVDLLLHPSLREGDGPRFRMNLITVAAQLWLHIAAAKGSENCVHIPVTNEVIKTSLSIHAGLMALSFCIVSSARGSEAHDMDSSDGDPRLSSFGLVKNSRDGKSCSTNLIYTPPEFMAYMFYANGRHILSAGQDRAFRLFSVIQAAAGELESNQECNATHWSPKEFEHKLRVNA</sequence>
<evidence type="ECO:0000313" key="8">
    <source>
        <dbReference type="Proteomes" id="UP000316621"/>
    </source>
</evidence>
<reference evidence="7 8" key="1">
    <citation type="journal article" date="2018" name="Science">
        <title>The opium poppy genome and morphinan production.</title>
        <authorList>
            <person name="Guo L."/>
            <person name="Winzer T."/>
            <person name="Yang X."/>
            <person name="Li Y."/>
            <person name="Ning Z."/>
            <person name="He Z."/>
            <person name="Teodor R."/>
            <person name="Lu Y."/>
            <person name="Bowser T.A."/>
            <person name="Graham I.A."/>
            <person name="Ye K."/>
        </authorList>
    </citation>
    <scope>NUCLEOTIDE SEQUENCE [LARGE SCALE GENOMIC DNA]</scope>
    <source>
        <strain evidence="8">cv. HN1</strain>
        <tissue evidence="7">Leaves</tissue>
    </source>
</reference>
<dbReference type="GO" id="GO:0034702">
    <property type="term" value="C:monoatomic ion channel complex"/>
    <property type="evidence" value="ECO:0007669"/>
    <property type="project" value="UniProtKB-KW"/>
</dbReference>